<dbReference type="PANTHER" id="PTHR46034:SF7">
    <property type="entry name" value="INFLUENZA VIRUS NS1A-BINDING PROTEIN"/>
    <property type="match status" value="1"/>
</dbReference>
<reference evidence="1 2" key="1">
    <citation type="journal article" date="2020" name="IScience">
        <title>Genome Sequencing of the Endangered Kingdonia uniflora (Circaeasteraceae, Ranunculales) Reveals Potential Mechanisms of Evolutionary Specialization.</title>
        <authorList>
            <person name="Sun Y."/>
            <person name="Deng T."/>
            <person name="Zhang A."/>
            <person name="Moore M.J."/>
            <person name="Landis J.B."/>
            <person name="Lin N."/>
            <person name="Zhang H."/>
            <person name="Zhang X."/>
            <person name="Huang J."/>
            <person name="Zhang X."/>
            <person name="Sun H."/>
            <person name="Wang H."/>
        </authorList>
    </citation>
    <scope>NUCLEOTIDE SEQUENCE [LARGE SCALE GENOMIC DNA]</scope>
    <source>
        <strain evidence="1">TB1705</strain>
        <tissue evidence="1">Leaf</tissue>
    </source>
</reference>
<dbReference type="InterPro" id="IPR006652">
    <property type="entry name" value="Kelch_1"/>
</dbReference>
<dbReference type="InterPro" id="IPR011043">
    <property type="entry name" value="Gal_Oxase/kelch_b-propeller"/>
</dbReference>
<dbReference type="InterPro" id="IPR044832">
    <property type="entry name" value="NRP-like"/>
</dbReference>
<dbReference type="Pfam" id="PF01344">
    <property type="entry name" value="Kelch_1"/>
    <property type="match status" value="2"/>
</dbReference>
<evidence type="ECO:0000313" key="1">
    <source>
        <dbReference type="EMBL" id="KAF6152658.1"/>
    </source>
</evidence>
<keyword evidence="2" id="KW-1185">Reference proteome</keyword>
<dbReference type="PANTHER" id="PTHR46034">
    <property type="match status" value="1"/>
</dbReference>
<comment type="caution">
    <text evidence="1">The sequence shown here is derived from an EMBL/GenBank/DDBJ whole genome shotgun (WGS) entry which is preliminary data.</text>
</comment>
<dbReference type="SMART" id="SM00612">
    <property type="entry name" value="Kelch"/>
    <property type="match status" value="6"/>
</dbReference>
<accession>A0A7J7MD40</accession>
<organism evidence="1 2">
    <name type="scientific">Kingdonia uniflora</name>
    <dbReference type="NCBI Taxonomy" id="39325"/>
    <lineage>
        <taxon>Eukaryota</taxon>
        <taxon>Viridiplantae</taxon>
        <taxon>Streptophyta</taxon>
        <taxon>Embryophyta</taxon>
        <taxon>Tracheophyta</taxon>
        <taxon>Spermatophyta</taxon>
        <taxon>Magnoliopsida</taxon>
        <taxon>Ranunculales</taxon>
        <taxon>Circaeasteraceae</taxon>
        <taxon>Kingdonia</taxon>
    </lineage>
</organism>
<protein>
    <submittedName>
        <fullName evidence="1">Uncharacterized protein</fullName>
    </submittedName>
</protein>
<dbReference type="SUPFAM" id="SSF50965">
    <property type="entry name" value="Galactose oxidase, central domain"/>
    <property type="match status" value="1"/>
</dbReference>
<name>A0A7J7MD40_9MAGN</name>
<dbReference type="InterPro" id="IPR015915">
    <property type="entry name" value="Kelch-typ_b-propeller"/>
</dbReference>
<dbReference type="EMBL" id="JACGCM010001619">
    <property type="protein sequence ID" value="KAF6152658.1"/>
    <property type="molecule type" value="Genomic_DNA"/>
</dbReference>
<dbReference type="OrthoDB" id="45365at2759"/>
<dbReference type="GO" id="GO:0034976">
    <property type="term" value="P:response to endoplasmic reticulum stress"/>
    <property type="evidence" value="ECO:0007669"/>
    <property type="project" value="InterPro"/>
</dbReference>
<evidence type="ECO:0000313" key="2">
    <source>
        <dbReference type="Proteomes" id="UP000541444"/>
    </source>
</evidence>
<sequence length="425" mass="47217">MLLQVWRQLESQIGDHISTERVPEFPTSSSGPLQLKILPELGLGQKPESTYPQFSREREAVRKREIRSVDSVQLGIPEVNHPQLHEQHEFNLNQVQHNPTQAQAESVMEVQQLRNRVELLESQQDSSIAFIDINEVCSGTSQLIFLLGGFDSISWLSALDCYSPSRDSTRSLRPMSSVRSYAAAAVLDKQIYIFGGGGDNDTWYDSVESYDPISNEWNSCPSLIERKGDLAGAALHGKLYAMGGGTGHECYSGVEMFDPALGRWIPTQSMMHKRFASAAVELNGALYVVGGYDGENYLKSAERFDPREEVSWKSFPSMNAGRGSHSLVVYNEKIYALGGHDGTKIVNSVELFDPRMGSWMISDSMKQTRGYSSAAVMDSSIYVIGGLQDGMKFLDTVERYKEGEGWRITHSKAVGERCAFSAVVL</sequence>
<dbReference type="Pfam" id="PF24681">
    <property type="entry name" value="Kelch_KLHDC2_KLHL20_DRC7"/>
    <property type="match status" value="1"/>
</dbReference>
<gene>
    <name evidence="1" type="ORF">GIB67_008095</name>
</gene>
<proteinExistence type="predicted"/>
<dbReference type="Proteomes" id="UP000541444">
    <property type="component" value="Unassembled WGS sequence"/>
</dbReference>
<dbReference type="Gene3D" id="2.120.10.80">
    <property type="entry name" value="Kelch-type beta propeller"/>
    <property type="match status" value="2"/>
</dbReference>
<dbReference type="AlphaFoldDB" id="A0A7J7MD40"/>